<gene>
    <name evidence="2" type="ORF">GALMADRAFT_1200805</name>
</gene>
<feature type="compositionally biased region" description="Polar residues" evidence="1">
    <location>
        <begin position="36"/>
        <end position="63"/>
    </location>
</feature>
<name>A0A067TDR0_GALM3</name>
<keyword evidence="3" id="KW-1185">Reference proteome</keyword>
<accession>A0A067TDR0</accession>
<dbReference type="Proteomes" id="UP000027222">
    <property type="component" value="Unassembled WGS sequence"/>
</dbReference>
<organism evidence="2 3">
    <name type="scientific">Galerina marginata (strain CBS 339.88)</name>
    <dbReference type="NCBI Taxonomy" id="685588"/>
    <lineage>
        <taxon>Eukaryota</taxon>
        <taxon>Fungi</taxon>
        <taxon>Dikarya</taxon>
        <taxon>Basidiomycota</taxon>
        <taxon>Agaricomycotina</taxon>
        <taxon>Agaricomycetes</taxon>
        <taxon>Agaricomycetidae</taxon>
        <taxon>Agaricales</taxon>
        <taxon>Agaricineae</taxon>
        <taxon>Strophariaceae</taxon>
        <taxon>Galerina</taxon>
    </lineage>
</organism>
<protein>
    <submittedName>
        <fullName evidence="2">Uncharacterized protein</fullName>
    </submittedName>
</protein>
<evidence type="ECO:0000313" key="2">
    <source>
        <dbReference type="EMBL" id="KDR80447.1"/>
    </source>
</evidence>
<dbReference type="HOGENOM" id="CLU_1660906_0_0_1"/>
<proteinExistence type="predicted"/>
<evidence type="ECO:0000256" key="1">
    <source>
        <dbReference type="SAM" id="MobiDB-lite"/>
    </source>
</evidence>
<feature type="compositionally biased region" description="Basic residues" evidence="1">
    <location>
        <begin position="143"/>
        <end position="159"/>
    </location>
</feature>
<feature type="region of interest" description="Disordered" evidence="1">
    <location>
        <begin position="1"/>
        <end position="76"/>
    </location>
</feature>
<reference evidence="3" key="1">
    <citation type="journal article" date="2014" name="Proc. Natl. Acad. Sci. U.S.A.">
        <title>Extensive sampling of basidiomycete genomes demonstrates inadequacy of the white-rot/brown-rot paradigm for wood decay fungi.</title>
        <authorList>
            <person name="Riley R."/>
            <person name="Salamov A.A."/>
            <person name="Brown D.W."/>
            <person name="Nagy L.G."/>
            <person name="Floudas D."/>
            <person name="Held B.W."/>
            <person name="Levasseur A."/>
            <person name="Lombard V."/>
            <person name="Morin E."/>
            <person name="Otillar R."/>
            <person name="Lindquist E.A."/>
            <person name="Sun H."/>
            <person name="LaButti K.M."/>
            <person name="Schmutz J."/>
            <person name="Jabbour D."/>
            <person name="Luo H."/>
            <person name="Baker S.E."/>
            <person name="Pisabarro A.G."/>
            <person name="Walton J.D."/>
            <person name="Blanchette R.A."/>
            <person name="Henrissat B."/>
            <person name="Martin F."/>
            <person name="Cullen D."/>
            <person name="Hibbett D.S."/>
            <person name="Grigoriev I.V."/>
        </authorList>
    </citation>
    <scope>NUCLEOTIDE SEQUENCE [LARGE SCALE GENOMIC DNA]</scope>
    <source>
        <strain evidence="3">CBS 339.88</strain>
    </source>
</reference>
<feature type="region of interest" description="Disordered" evidence="1">
    <location>
        <begin position="117"/>
        <end position="159"/>
    </location>
</feature>
<dbReference type="OrthoDB" id="6159439at2759"/>
<sequence>MQRERYSPQPLFPVYASRSSTPNMVNPADSRRLPPLTTSSTSPIKRCQQPSFTPQPTGFSGNSIRYPPPNHPPPTYFAYSTANRANAYSHHLQPHGHVTSMNPQGHGGMFEDVPRLDLRSSSGYAPGVPQHESELDARSWKSLFHRTRIRGNRRPQRSA</sequence>
<dbReference type="STRING" id="685588.A0A067TDR0"/>
<dbReference type="EMBL" id="KL142372">
    <property type="protein sequence ID" value="KDR80447.1"/>
    <property type="molecule type" value="Genomic_DNA"/>
</dbReference>
<feature type="compositionally biased region" description="Pro residues" evidence="1">
    <location>
        <begin position="66"/>
        <end position="75"/>
    </location>
</feature>
<evidence type="ECO:0000313" key="3">
    <source>
        <dbReference type="Proteomes" id="UP000027222"/>
    </source>
</evidence>
<dbReference type="AlphaFoldDB" id="A0A067TDR0"/>